<dbReference type="EMBL" id="FZOF01000007">
    <property type="protein sequence ID" value="SNS61836.1"/>
    <property type="molecule type" value="Genomic_DNA"/>
</dbReference>
<evidence type="ECO:0000313" key="2">
    <source>
        <dbReference type="Proteomes" id="UP000198280"/>
    </source>
</evidence>
<dbReference type="AlphaFoldDB" id="A0A239FXD4"/>
<evidence type="ECO:0008006" key="3">
    <source>
        <dbReference type="Google" id="ProtNLM"/>
    </source>
</evidence>
<keyword evidence="2" id="KW-1185">Reference proteome</keyword>
<sequence length="123" mass="13124">MGGWGSGNFDEDTAADHLSLITGRLVREVEDAVAGAPGTLEPDEYWGVAVPCNVELLHLLASRGWAGAVLPAAARVREWKAALLAAWDGAIDDLEPSPEYRAERRKVLVATFDALAELAERGA</sequence>
<reference evidence="1 2" key="1">
    <citation type="submission" date="2017-06" db="EMBL/GenBank/DDBJ databases">
        <authorList>
            <person name="Kim H.J."/>
            <person name="Triplett B.A."/>
        </authorList>
    </citation>
    <scope>NUCLEOTIDE SEQUENCE [LARGE SCALE GENOMIC DNA]</scope>
    <source>
        <strain evidence="1 2">CGMCC 4.1858</strain>
    </source>
</reference>
<dbReference type="OrthoDB" id="4623393at2"/>
<gene>
    <name evidence="1" type="ORF">SAMN05216252_107133</name>
</gene>
<accession>A0A239FXD4</accession>
<dbReference type="Proteomes" id="UP000198280">
    <property type="component" value="Unassembled WGS sequence"/>
</dbReference>
<name>A0A239FXD4_9ACTN</name>
<proteinExistence type="predicted"/>
<protein>
    <recommendedName>
        <fullName evidence="3">DUF4259 domain-containing protein</fullName>
    </recommendedName>
</protein>
<organism evidence="1 2">
    <name type="scientific">Actinacidiphila glaucinigra</name>
    <dbReference type="NCBI Taxonomy" id="235986"/>
    <lineage>
        <taxon>Bacteria</taxon>
        <taxon>Bacillati</taxon>
        <taxon>Actinomycetota</taxon>
        <taxon>Actinomycetes</taxon>
        <taxon>Kitasatosporales</taxon>
        <taxon>Streptomycetaceae</taxon>
        <taxon>Actinacidiphila</taxon>
    </lineage>
</organism>
<evidence type="ECO:0000313" key="1">
    <source>
        <dbReference type="EMBL" id="SNS61836.1"/>
    </source>
</evidence>